<evidence type="ECO:0000259" key="5">
    <source>
        <dbReference type="Pfam" id="PF07731"/>
    </source>
</evidence>
<proteinExistence type="inferred from homology"/>
<dbReference type="STRING" id="3914.A0A0L9TNK0"/>
<keyword evidence="3" id="KW-0732">Signal</keyword>
<evidence type="ECO:0000313" key="9">
    <source>
        <dbReference type="EMBL" id="KAG2409321.1"/>
    </source>
</evidence>
<evidence type="ECO:0000256" key="3">
    <source>
        <dbReference type="SAM" id="SignalP"/>
    </source>
</evidence>
<dbReference type="InterPro" id="IPR045087">
    <property type="entry name" value="Cu-oxidase_fam"/>
</dbReference>
<organism evidence="10 11">
    <name type="scientific">Phaseolus angularis</name>
    <name type="common">Azuki bean</name>
    <name type="synonym">Vigna angularis</name>
    <dbReference type="NCBI Taxonomy" id="3914"/>
    <lineage>
        <taxon>Eukaryota</taxon>
        <taxon>Viridiplantae</taxon>
        <taxon>Streptophyta</taxon>
        <taxon>Embryophyta</taxon>
        <taxon>Tracheophyta</taxon>
        <taxon>Spermatophyta</taxon>
        <taxon>Magnoliopsida</taxon>
        <taxon>eudicotyledons</taxon>
        <taxon>Gunneridae</taxon>
        <taxon>Pentapetalae</taxon>
        <taxon>rosids</taxon>
        <taxon>fabids</taxon>
        <taxon>Fabales</taxon>
        <taxon>Fabaceae</taxon>
        <taxon>Papilionoideae</taxon>
        <taxon>50 kb inversion clade</taxon>
        <taxon>NPAAA clade</taxon>
        <taxon>indigoferoid/millettioid clade</taxon>
        <taxon>Phaseoleae</taxon>
        <taxon>Vigna</taxon>
    </lineage>
</organism>
<reference evidence="7 12" key="3">
    <citation type="submission" date="2020-05" db="EMBL/GenBank/DDBJ databases">
        <title>Vigna angularis (adzuki bean) Var. LongXiaoDou No. 4 denovo assembly.</title>
        <authorList>
            <person name="Xiang H."/>
        </authorList>
    </citation>
    <scope>NUCLEOTIDE SEQUENCE [LARGE SCALE GENOMIC DNA]</scope>
    <source>
        <tissue evidence="7">Leaf</tissue>
    </source>
</reference>
<dbReference type="EMBL" id="JABFOF010000001">
    <property type="protein sequence ID" value="KAG2409321.1"/>
    <property type="molecule type" value="Genomic_DNA"/>
</dbReference>
<dbReference type="Pfam" id="PF00394">
    <property type="entry name" value="Cu-oxidase"/>
    <property type="match status" value="1"/>
</dbReference>
<evidence type="ECO:0000313" key="8">
    <source>
        <dbReference type="EMBL" id="KAG2409320.1"/>
    </source>
</evidence>
<feature type="domain" description="Plastocyanin-like" evidence="5">
    <location>
        <begin position="377"/>
        <end position="517"/>
    </location>
</feature>
<dbReference type="KEGG" id="var:128193318"/>
<evidence type="ECO:0000256" key="2">
    <source>
        <dbReference type="ARBA" id="ARBA00023180"/>
    </source>
</evidence>
<dbReference type="EMBL" id="JABFOF010000001">
    <property type="protein sequence ID" value="KAG2409320.1"/>
    <property type="molecule type" value="Genomic_DNA"/>
</dbReference>
<dbReference type="Proteomes" id="UP000743370">
    <property type="component" value="Unassembled WGS sequence"/>
</dbReference>
<name>A0A0L9TNK0_PHAAN</name>
<dbReference type="Pfam" id="PF07732">
    <property type="entry name" value="Cu-oxidase_3"/>
    <property type="match status" value="1"/>
</dbReference>
<evidence type="ECO:0000313" key="7">
    <source>
        <dbReference type="EMBL" id="KAG2409305.1"/>
    </source>
</evidence>
<dbReference type="GO" id="GO:0005507">
    <property type="term" value="F:copper ion binding"/>
    <property type="evidence" value="ECO:0007669"/>
    <property type="project" value="InterPro"/>
</dbReference>
<protein>
    <submittedName>
        <fullName evidence="7">L-ascorbate oxidase-like protein</fullName>
    </submittedName>
</protein>
<dbReference type="InterPro" id="IPR011707">
    <property type="entry name" value="Cu-oxidase-like_N"/>
</dbReference>
<dbReference type="Pfam" id="PF07731">
    <property type="entry name" value="Cu-oxidase_2"/>
    <property type="match status" value="1"/>
</dbReference>
<dbReference type="OrthoDB" id="2121828at2759"/>
<evidence type="ECO:0000259" key="6">
    <source>
        <dbReference type="Pfam" id="PF07732"/>
    </source>
</evidence>
<dbReference type="EMBL" id="JABFOF010000001">
    <property type="protein sequence ID" value="KAG2409305.1"/>
    <property type="molecule type" value="Genomic_DNA"/>
</dbReference>
<dbReference type="EMBL" id="CM003371">
    <property type="protein sequence ID" value="KOM31749.1"/>
    <property type="molecule type" value="Genomic_DNA"/>
</dbReference>
<evidence type="ECO:0000259" key="4">
    <source>
        <dbReference type="Pfam" id="PF00394"/>
    </source>
</evidence>
<accession>A0A0L9TNK0</accession>
<dbReference type="AlphaFoldDB" id="A0A0L9TNK0"/>
<dbReference type="SUPFAM" id="SSF49503">
    <property type="entry name" value="Cupredoxins"/>
    <property type="match status" value="3"/>
</dbReference>
<feature type="signal peptide" evidence="3">
    <location>
        <begin position="1"/>
        <end position="22"/>
    </location>
</feature>
<reference evidence="11" key="1">
    <citation type="journal article" date="2015" name="Proc. Natl. Acad. Sci. U.S.A.">
        <title>Genome sequencing of adzuki bean (Vigna angularis) provides insight into high starch and low fat accumulation and domestication.</title>
        <authorList>
            <person name="Yang K."/>
            <person name="Tian Z."/>
            <person name="Chen C."/>
            <person name="Luo L."/>
            <person name="Zhao B."/>
            <person name="Wang Z."/>
            <person name="Yu L."/>
            <person name="Li Y."/>
            <person name="Sun Y."/>
            <person name="Li W."/>
            <person name="Chen Y."/>
            <person name="Li Y."/>
            <person name="Zhang Y."/>
            <person name="Ai D."/>
            <person name="Zhao J."/>
            <person name="Shang C."/>
            <person name="Ma Y."/>
            <person name="Wu B."/>
            <person name="Wang M."/>
            <person name="Gao L."/>
            <person name="Sun D."/>
            <person name="Zhang P."/>
            <person name="Guo F."/>
            <person name="Wang W."/>
            <person name="Li Y."/>
            <person name="Wang J."/>
            <person name="Varshney R.K."/>
            <person name="Wang J."/>
            <person name="Ling H.Q."/>
            <person name="Wan P."/>
        </authorList>
    </citation>
    <scope>NUCLEOTIDE SEQUENCE</scope>
    <source>
        <strain evidence="11">cv. Jingnong 6</strain>
    </source>
</reference>
<dbReference type="InterPro" id="IPR011706">
    <property type="entry name" value="Cu-oxidase_C"/>
</dbReference>
<comment type="similarity">
    <text evidence="1">Belongs to the multicopper oxidase family.</text>
</comment>
<dbReference type="GO" id="GO:0016491">
    <property type="term" value="F:oxidoreductase activity"/>
    <property type="evidence" value="ECO:0007669"/>
    <property type="project" value="InterPro"/>
</dbReference>
<gene>
    <name evidence="7" type="ORF">HKW66_Vig0041270</name>
    <name evidence="8" type="ORF">HKW66_Vig0041420</name>
    <name evidence="9" type="ORF">HKW66_Vig0041430</name>
    <name evidence="10" type="ORF">LR48_Vigan01g130400</name>
</gene>
<evidence type="ECO:0000313" key="12">
    <source>
        <dbReference type="Proteomes" id="UP000743370"/>
    </source>
</evidence>
<dbReference type="Proteomes" id="UP000053144">
    <property type="component" value="Chromosome 1"/>
</dbReference>
<reference evidence="10" key="2">
    <citation type="submission" date="2015-02" db="EMBL/GenBank/DDBJ databases">
        <authorList>
            <person name="Chooi Y.-H."/>
        </authorList>
    </citation>
    <scope>NUCLEOTIDE SEQUENCE</scope>
    <source>
        <tissue evidence="10">Seedling</tissue>
    </source>
</reference>
<sequence length="547" mass="61291">MGRISSLVIGLMACLMAASVRGEDPYIFYTWNVTYGTVAPLGVEQQGILINGLFPGPEINCSSNNNIVVNVFNFLDEPLLFTWHGIQHRKNSWQDGTLGAQCPILPGTNYTYHFQVKDQIGSYFYYPSIGMHRAVGGFGGLRIYSRLLIPVPYADPADEFWVLIGDWYGKSHQTLSQFLDSGRSIGRPSGVHINGKNGGLEPAYTMEPGKTYKYRICNVGIKDALNFRIQGHPLKLVEMEGSHVVQNIYDSLDVHVGQCFSVLVTADKEPKDYYMVASTRFTKKTLGATRIIRYSNGVAPASPQLPPAPEGWAWSLNQFRSFRWNLTASAARPNPQGSYHYGQINITRTIKLVNTLSRFGGKLRYGLNGVSHLDNETPLKLAEYYGVSDKVFQYNLISDDPVSPIGDLTLAANVINANFRDFIEIIFENPTKVPQSYNLDGYSFFAVAIEPGKWSPEKRKNYNLLDAVSRHTIQVFPKSWAAIMLTFDNAGMWNLRSELGENRYLGQQLYVSVLSPNRSLRDEYNLPDTQLLCGIVKDMPKPPPYSS</sequence>
<dbReference type="InterPro" id="IPR001117">
    <property type="entry name" value="Cu-oxidase_2nd"/>
</dbReference>
<dbReference type="InterPro" id="IPR008972">
    <property type="entry name" value="Cupredoxin"/>
</dbReference>
<evidence type="ECO:0000313" key="10">
    <source>
        <dbReference type="EMBL" id="KOM31749.1"/>
    </source>
</evidence>
<dbReference type="PANTHER" id="PTHR11709">
    <property type="entry name" value="MULTI-COPPER OXIDASE"/>
    <property type="match status" value="1"/>
</dbReference>
<feature type="chain" id="PRO_5036294302" evidence="3">
    <location>
        <begin position="23"/>
        <end position="547"/>
    </location>
</feature>
<dbReference type="PANTHER" id="PTHR11709:SF467">
    <property type="entry name" value="L-ASCORBATE OXIDASE-LIKE PROTEIN"/>
    <property type="match status" value="1"/>
</dbReference>
<dbReference type="Gene3D" id="2.60.40.420">
    <property type="entry name" value="Cupredoxins - blue copper proteins"/>
    <property type="match status" value="3"/>
</dbReference>
<keyword evidence="2" id="KW-0325">Glycoprotein</keyword>
<evidence type="ECO:0000313" key="11">
    <source>
        <dbReference type="Proteomes" id="UP000053144"/>
    </source>
</evidence>
<dbReference type="Gramene" id="KOM31749">
    <property type="protein sequence ID" value="KOM31749"/>
    <property type="gene ID" value="LR48_Vigan01g130400"/>
</dbReference>
<feature type="domain" description="Plastocyanin-like" evidence="4">
    <location>
        <begin position="159"/>
        <end position="296"/>
    </location>
</feature>
<evidence type="ECO:0000256" key="1">
    <source>
        <dbReference type="ARBA" id="ARBA00010609"/>
    </source>
</evidence>
<dbReference type="OMA" id="WFSKGHI"/>
<feature type="domain" description="Plastocyanin-like" evidence="6">
    <location>
        <begin position="32"/>
        <end position="146"/>
    </location>
</feature>